<organism evidence="2">
    <name type="scientific">Pontimicrobium sp. SW4</name>
    <dbReference type="NCBI Taxonomy" id="3153519"/>
    <lineage>
        <taxon>Bacteria</taxon>
        <taxon>Pseudomonadati</taxon>
        <taxon>Bacteroidota</taxon>
        <taxon>Flavobacteriia</taxon>
        <taxon>Flavobacteriales</taxon>
        <taxon>Flavobacteriaceae</taxon>
        <taxon>Pontimicrobium</taxon>
    </lineage>
</organism>
<keyword evidence="2" id="KW-0808">Transferase</keyword>
<dbReference type="RefSeq" id="WP_347923529.1">
    <property type="nucleotide sequence ID" value="NZ_CP157199.1"/>
</dbReference>
<dbReference type="AlphaFoldDB" id="A0AAU7BS86"/>
<dbReference type="GO" id="GO:0016747">
    <property type="term" value="F:acyltransferase activity, transferring groups other than amino-acyl groups"/>
    <property type="evidence" value="ECO:0007669"/>
    <property type="project" value="InterPro"/>
</dbReference>
<dbReference type="InterPro" id="IPR016181">
    <property type="entry name" value="Acyl_CoA_acyltransferase"/>
</dbReference>
<dbReference type="EMBL" id="CP157199">
    <property type="protein sequence ID" value="XBG61180.1"/>
    <property type="molecule type" value="Genomic_DNA"/>
</dbReference>
<name>A0AAU7BS86_9FLAO</name>
<evidence type="ECO:0000313" key="2">
    <source>
        <dbReference type="EMBL" id="XBG61180.1"/>
    </source>
</evidence>
<dbReference type="Pfam" id="PF00583">
    <property type="entry name" value="Acetyltransf_1"/>
    <property type="match status" value="1"/>
</dbReference>
<sequence>MKLEVQYKRAETEEELHQILELQRNNILSKISDNEKQREGFVTVHHTFEVLKAMNDKCPHILAKKANKVIGYALCMLEEFKNDIEVLQPMFQQIDSCLKNNKSYIVMGQICIDKAFRKQGIFKGLYNYMKRELQTNFDLIVTEVDEENTRSLNAHYAVGFKLLHTYKSNQQDWALIYWNYS</sequence>
<dbReference type="PROSITE" id="PS51186">
    <property type="entry name" value="GNAT"/>
    <property type="match status" value="1"/>
</dbReference>
<gene>
    <name evidence="2" type="ORF">ABGB03_15105</name>
</gene>
<accession>A0AAU7BS86</accession>
<dbReference type="InterPro" id="IPR000182">
    <property type="entry name" value="GNAT_dom"/>
</dbReference>
<dbReference type="SUPFAM" id="SSF55729">
    <property type="entry name" value="Acyl-CoA N-acyltransferases (Nat)"/>
    <property type="match status" value="1"/>
</dbReference>
<dbReference type="EC" id="2.3.1.-" evidence="2"/>
<dbReference type="Gene3D" id="3.40.630.30">
    <property type="match status" value="1"/>
</dbReference>
<keyword evidence="2" id="KW-0012">Acyltransferase</keyword>
<proteinExistence type="predicted"/>
<protein>
    <submittedName>
        <fullName evidence="2">GNAT family N-acetyltransferase</fullName>
        <ecNumber evidence="2">2.3.1.-</ecNumber>
    </submittedName>
</protein>
<reference evidence="2" key="1">
    <citation type="submission" date="2024-05" db="EMBL/GenBank/DDBJ databases">
        <title>Pontimicrobium maritimus sp. nov., isolated form sea water.</title>
        <authorList>
            <person name="Muhammad N."/>
            <person name="Vuong T.Q."/>
            <person name="Han H.L."/>
            <person name="Kim S.-G."/>
        </authorList>
    </citation>
    <scope>NUCLEOTIDE SEQUENCE</scope>
    <source>
        <strain evidence="2">SW4</strain>
    </source>
</reference>
<evidence type="ECO:0000259" key="1">
    <source>
        <dbReference type="PROSITE" id="PS51186"/>
    </source>
</evidence>
<feature type="domain" description="N-acetyltransferase" evidence="1">
    <location>
        <begin position="5"/>
        <end position="181"/>
    </location>
</feature>